<name>A0A8J3C558_9ACTN</name>
<gene>
    <name evidence="6" type="ORF">GCM10012284_63920</name>
</gene>
<keyword evidence="3 4" id="KW-0378">Hydrolase</keyword>
<dbReference type="Gene3D" id="3.90.79.10">
    <property type="entry name" value="Nucleoside Triphosphate Pyrophosphohydrolase"/>
    <property type="match status" value="1"/>
</dbReference>
<reference evidence="6" key="1">
    <citation type="journal article" date="2014" name="Int. J. Syst. Evol. Microbiol.">
        <title>Complete genome sequence of Corynebacterium casei LMG S-19264T (=DSM 44701T), isolated from a smear-ripened cheese.</title>
        <authorList>
            <consortium name="US DOE Joint Genome Institute (JGI-PGF)"/>
            <person name="Walter F."/>
            <person name="Albersmeier A."/>
            <person name="Kalinowski J."/>
            <person name="Ruckert C."/>
        </authorList>
    </citation>
    <scope>NUCLEOTIDE SEQUENCE</scope>
    <source>
        <strain evidence="6">CGMCC 4.7299</strain>
    </source>
</reference>
<accession>A0A8J3C558</accession>
<dbReference type="PRINTS" id="PR00502">
    <property type="entry name" value="NUDIXFAMILY"/>
</dbReference>
<evidence type="ECO:0000256" key="2">
    <source>
        <dbReference type="ARBA" id="ARBA00005582"/>
    </source>
</evidence>
<dbReference type="AlphaFoldDB" id="A0A8J3C558"/>
<dbReference type="GO" id="GO:0016787">
    <property type="term" value="F:hydrolase activity"/>
    <property type="evidence" value="ECO:0007669"/>
    <property type="project" value="UniProtKB-KW"/>
</dbReference>
<proteinExistence type="inferred from homology"/>
<comment type="similarity">
    <text evidence="2 4">Belongs to the Nudix hydrolase family.</text>
</comment>
<dbReference type="PROSITE" id="PS51462">
    <property type="entry name" value="NUDIX"/>
    <property type="match status" value="1"/>
</dbReference>
<dbReference type="PANTHER" id="PTHR43046:SF2">
    <property type="entry name" value="8-OXO-DGTP DIPHOSPHATASE-RELATED"/>
    <property type="match status" value="1"/>
</dbReference>
<feature type="domain" description="Nudix hydrolase" evidence="5">
    <location>
        <begin position="2"/>
        <end position="128"/>
    </location>
</feature>
<dbReference type="Pfam" id="PF00293">
    <property type="entry name" value="NUDIX"/>
    <property type="match status" value="1"/>
</dbReference>
<dbReference type="InterPro" id="IPR020084">
    <property type="entry name" value="NUDIX_hydrolase_CS"/>
</dbReference>
<evidence type="ECO:0000256" key="3">
    <source>
        <dbReference type="ARBA" id="ARBA00022801"/>
    </source>
</evidence>
<evidence type="ECO:0000313" key="7">
    <source>
        <dbReference type="Proteomes" id="UP000656042"/>
    </source>
</evidence>
<protein>
    <recommendedName>
        <fullName evidence="5">Nudix hydrolase domain-containing protein</fullName>
    </recommendedName>
</protein>
<reference evidence="6" key="2">
    <citation type="submission" date="2020-09" db="EMBL/GenBank/DDBJ databases">
        <authorList>
            <person name="Sun Q."/>
            <person name="Zhou Y."/>
        </authorList>
    </citation>
    <scope>NUCLEOTIDE SEQUENCE</scope>
    <source>
        <strain evidence="6">CGMCC 4.7299</strain>
    </source>
</reference>
<organism evidence="6 7">
    <name type="scientific">Mangrovihabitans endophyticus</name>
    <dbReference type="NCBI Taxonomy" id="1751298"/>
    <lineage>
        <taxon>Bacteria</taxon>
        <taxon>Bacillati</taxon>
        <taxon>Actinomycetota</taxon>
        <taxon>Actinomycetes</taxon>
        <taxon>Micromonosporales</taxon>
        <taxon>Micromonosporaceae</taxon>
        <taxon>Mangrovihabitans</taxon>
    </lineage>
</organism>
<comment type="caution">
    <text evidence="6">The sequence shown here is derived from an EMBL/GenBank/DDBJ whole genome shotgun (WGS) entry which is preliminary data.</text>
</comment>
<dbReference type="SUPFAM" id="SSF55811">
    <property type="entry name" value="Nudix"/>
    <property type="match status" value="1"/>
</dbReference>
<dbReference type="CDD" id="cd04690">
    <property type="entry name" value="NUDIX_Hydrolase"/>
    <property type="match status" value="1"/>
</dbReference>
<sequence>MPETITAVAWTCLRDRRLLVTRTRGSDAFYLPGGKPEPGETPEATAVREVFEETGVRLRQQDLTWAGEVTAPAHGRGPGVRVRLIYYAAASDAEPAPAAEIAELGWFTSADAGRCAPAIRIVIDRLVAAGALD</sequence>
<comment type="cofactor">
    <cofactor evidence="1">
        <name>Mg(2+)</name>
        <dbReference type="ChEBI" id="CHEBI:18420"/>
    </cofactor>
</comment>
<evidence type="ECO:0000256" key="1">
    <source>
        <dbReference type="ARBA" id="ARBA00001946"/>
    </source>
</evidence>
<evidence type="ECO:0000259" key="5">
    <source>
        <dbReference type="PROSITE" id="PS51462"/>
    </source>
</evidence>
<evidence type="ECO:0000256" key="4">
    <source>
        <dbReference type="RuleBase" id="RU003476"/>
    </source>
</evidence>
<dbReference type="InterPro" id="IPR020476">
    <property type="entry name" value="Nudix_hydrolase"/>
</dbReference>
<dbReference type="PROSITE" id="PS00893">
    <property type="entry name" value="NUDIX_BOX"/>
    <property type="match status" value="1"/>
</dbReference>
<dbReference type="Proteomes" id="UP000656042">
    <property type="component" value="Unassembled WGS sequence"/>
</dbReference>
<keyword evidence="7" id="KW-1185">Reference proteome</keyword>
<dbReference type="PANTHER" id="PTHR43046">
    <property type="entry name" value="GDP-MANNOSE MANNOSYL HYDROLASE"/>
    <property type="match status" value="1"/>
</dbReference>
<dbReference type="RefSeq" id="WP_229716359.1">
    <property type="nucleotide sequence ID" value="NZ_BMMX01000079.1"/>
</dbReference>
<dbReference type="InterPro" id="IPR015797">
    <property type="entry name" value="NUDIX_hydrolase-like_dom_sf"/>
</dbReference>
<dbReference type="EMBL" id="BMMX01000079">
    <property type="protein sequence ID" value="GGL20527.1"/>
    <property type="molecule type" value="Genomic_DNA"/>
</dbReference>
<dbReference type="InterPro" id="IPR000086">
    <property type="entry name" value="NUDIX_hydrolase_dom"/>
</dbReference>
<evidence type="ECO:0000313" key="6">
    <source>
        <dbReference type="EMBL" id="GGL20527.1"/>
    </source>
</evidence>